<dbReference type="InterPro" id="IPR001849">
    <property type="entry name" value="PH_domain"/>
</dbReference>
<accession>A0A7J5ZUI9</accession>
<dbReference type="Proteomes" id="UP000593565">
    <property type="component" value="Unassembled WGS sequence"/>
</dbReference>
<dbReference type="EMBL" id="JAAGNN010000023">
    <property type="protein sequence ID" value="KAF4074073.1"/>
    <property type="molecule type" value="Genomic_DNA"/>
</dbReference>
<name>A0A7J5ZUI9_AMEME</name>
<dbReference type="Pfam" id="PF00169">
    <property type="entry name" value="PH"/>
    <property type="match status" value="1"/>
</dbReference>
<dbReference type="PROSITE" id="PS50003">
    <property type="entry name" value="PH_DOMAIN"/>
    <property type="match status" value="1"/>
</dbReference>
<protein>
    <recommendedName>
        <fullName evidence="1">PH domain-containing protein</fullName>
    </recommendedName>
</protein>
<proteinExistence type="predicted"/>
<gene>
    <name evidence="2" type="ORF">AMELA_G00250550</name>
</gene>
<dbReference type="SMART" id="SM00233">
    <property type="entry name" value="PH"/>
    <property type="match status" value="1"/>
</dbReference>
<dbReference type="InterPro" id="IPR011993">
    <property type="entry name" value="PH-like_dom_sf"/>
</dbReference>
<evidence type="ECO:0000313" key="2">
    <source>
        <dbReference type="EMBL" id="KAF4074073.1"/>
    </source>
</evidence>
<sequence length="343" mass="39670">MSAREDSIVCMPICQGFLKKRKDKIRLRWVTYWFKLHNATLFFYNKKHGCISDLRGQYCLIEVESVREIMWTKKKHYIFEIAMKNGKRKVLAAETADLRQKWMCQLLQAMNHHVYNNTEPNSSWETTPDYMYRTQSSPYNMISNSESVVSDEHRCTGPDSYLWSPSMNSAAVIPTTTAHIHIDLGMSHVDSSHYAEDEVKQKAEVIELENDYDVLPLCKPLHSEEVIYDTPPSNRRASEQEHETTENIYDVPKSALRKKSVNEASCAKELPELTGLLQDMVMCLGGNSADWRYTNCTAFESRPCHSRPSVLHVSVMQQMQLAVWKQVLMFNMLLRSKQPNTTT</sequence>
<feature type="domain" description="PH" evidence="1">
    <location>
        <begin position="11"/>
        <end position="111"/>
    </location>
</feature>
<dbReference type="CDD" id="cd00821">
    <property type="entry name" value="PH"/>
    <property type="match status" value="1"/>
</dbReference>
<dbReference type="AlphaFoldDB" id="A0A7J5ZUI9"/>
<evidence type="ECO:0000313" key="3">
    <source>
        <dbReference type="Proteomes" id="UP000593565"/>
    </source>
</evidence>
<evidence type="ECO:0000259" key="1">
    <source>
        <dbReference type="PROSITE" id="PS50003"/>
    </source>
</evidence>
<dbReference type="Gene3D" id="2.30.29.30">
    <property type="entry name" value="Pleckstrin-homology domain (PH domain)/Phosphotyrosine-binding domain (PTB)"/>
    <property type="match status" value="1"/>
</dbReference>
<comment type="caution">
    <text evidence="2">The sequence shown here is derived from an EMBL/GenBank/DDBJ whole genome shotgun (WGS) entry which is preliminary data.</text>
</comment>
<keyword evidence="3" id="KW-1185">Reference proteome</keyword>
<organism evidence="2 3">
    <name type="scientific">Ameiurus melas</name>
    <name type="common">Black bullhead</name>
    <name type="synonym">Silurus melas</name>
    <dbReference type="NCBI Taxonomy" id="219545"/>
    <lineage>
        <taxon>Eukaryota</taxon>
        <taxon>Metazoa</taxon>
        <taxon>Chordata</taxon>
        <taxon>Craniata</taxon>
        <taxon>Vertebrata</taxon>
        <taxon>Euteleostomi</taxon>
        <taxon>Actinopterygii</taxon>
        <taxon>Neopterygii</taxon>
        <taxon>Teleostei</taxon>
        <taxon>Ostariophysi</taxon>
        <taxon>Siluriformes</taxon>
        <taxon>Ictaluridae</taxon>
        <taxon>Ameiurus</taxon>
    </lineage>
</organism>
<dbReference type="SUPFAM" id="SSF50729">
    <property type="entry name" value="PH domain-like"/>
    <property type="match status" value="1"/>
</dbReference>
<reference evidence="2 3" key="1">
    <citation type="submission" date="2020-02" db="EMBL/GenBank/DDBJ databases">
        <title>A chromosome-scale genome assembly of the black bullhead catfish (Ameiurus melas).</title>
        <authorList>
            <person name="Wen M."/>
            <person name="Zham M."/>
            <person name="Cabau C."/>
            <person name="Klopp C."/>
            <person name="Donnadieu C."/>
            <person name="Roques C."/>
            <person name="Bouchez O."/>
            <person name="Lampietro C."/>
            <person name="Jouanno E."/>
            <person name="Herpin A."/>
            <person name="Louis A."/>
            <person name="Berthelot C."/>
            <person name="Parey E."/>
            <person name="Roest-Crollius H."/>
            <person name="Braasch I."/>
            <person name="Postlethwait J."/>
            <person name="Robinson-Rechavi M."/>
            <person name="Echchiki A."/>
            <person name="Begum T."/>
            <person name="Montfort J."/>
            <person name="Schartl M."/>
            <person name="Bobe J."/>
            <person name="Guiguen Y."/>
        </authorList>
    </citation>
    <scope>NUCLEOTIDE SEQUENCE [LARGE SCALE GENOMIC DNA]</scope>
    <source>
        <strain evidence="2">M_S1</strain>
        <tissue evidence="2">Blood</tissue>
    </source>
</reference>